<sequence length="138" mass="15069">MKILQIKASAGLCGFESPASEYSELQLSLDELLVDKPSSVWLGIAAGDSMIGAGIFDGDLLIIDRSAEVQQGDIVVVNFNGEFAVKQIDIYRRLLLSHNQNVKPVYIGDLDVFSSEGVVTSSVRLHRPRNTITSRFDA</sequence>
<dbReference type="InterPro" id="IPR050077">
    <property type="entry name" value="LexA_repressor"/>
</dbReference>
<organism evidence="2 3">
    <name type="scientific">Vibrio parahaemolyticus</name>
    <dbReference type="NCBI Taxonomy" id="670"/>
    <lineage>
        <taxon>Bacteria</taxon>
        <taxon>Pseudomonadati</taxon>
        <taxon>Pseudomonadota</taxon>
        <taxon>Gammaproteobacteria</taxon>
        <taxon>Vibrionales</taxon>
        <taxon>Vibrionaceae</taxon>
        <taxon>Vibrio</taxon>
    </lineage>
</organism>
<dbReference type="Gene3D" id="2.10.109.10">
    <property type="entry name" value="Umud Fragment, subunit A"/>
    <property type="match status" value="1"/>
</dbReference>
<reference evidence="2" key="1">
    <citation type="submission" date="2020-09" db="EMBL/GenBank/DDBJ databases">
        <title>Genome sequence of Vibrio parahaemolyticus isolates.</title>
        <authorList>
            <person name="Hammerl J.A."/>
            <person name="Strauch E."/>
        </authorList>
    </citation>
    <scope>NUCLEOTIDE SEQUENCE</scope>
    <source>
        <strain evidence="2">17-VB00146</strain>
    </source>
</reference>
<evidence type="ECO:0000313" key="2">
    <source>
        <dbReference type="EMBL" id="MCC3803866.1"/>
    </source>
</evidence>
<dbReference type="CDD" id="cd06529">
    <property type="entry name" value="S24_LexA-like"/>
    <property type="match status" value="1"/>
</dbReference>
<dbReference type="PANTHER" id="PTHR33516">
    <property type="entry name" value="LEXA REPRESSOR"/>
    <property type="match status" value="1"/>
</dbReference>
<evidence type="ECO:0000259" key="1">
    <source>
        <dbReference type="Pfam" id="PF00717"/>
    </source>
</evidence>
<feature type="domain" description="Peptidase S24/S26A/S26B/S26C" evidence="1">
    <location>
        <begin position="13"/>
        <end position="119"/>
    </location>
</feature>
<dbReference type="EMBL" id="JACVHL010000002">
    <property type="protein sequence ID" value="MCC3803866.1"/>
    <property type="molecule type" value="Genomic_DNA"/>
</dbReference>
<dbReference type="Pfam" id="PF00717">
    <property type="entry name" value="Peptidase_S24"/>
    <property type="match status" value="1"/>
</dbReference>
<protein>
    <submittedName>
        <fullName evidence="2">S24 family peptidase</fullName>
    </submittedName>
</protein>
<dbReference type="InterPro" id="IPR036286">
    <property type="entry name" value="LexA/Signal_pep-like_sf"/>
</dbReference>
<dbReference type="Proteomes" id="UP000726777">
    <property type="component" value="Unassembled WGS sequence"/>
</dbReference>
<dbReference type="PANTHER" id="PTHR33516:SF2">
    <property type="entry name" value="LEXA REPRESSOR-RELATED"/>
    <property type="match status" value="1"/>
</dbReference>
<evidence type="ECO:0000313" key="3">
    <source>
        <dbReference type="Proteomes" id="UP000726777"/>
    </source>
</evidence>
<dbReference type="SUPFAM" id="SSF51306">
    <property type="entry name" value="LexA/Signal peptidase"/>
    <property type="match status" value="1"/>
</dbReference>
<name>A0A9Q3UC90_VIBPH</name>
<dbReference type="InterPro" id="IPR039418">
    <property type="entry name" value="LexA-like"/>
</dbReference>
<gene>
    <name evidence="2" type="ORF">IB292_02330</name>
</gene>
<dbReference type="RefSeq" id="WP_228085540.1">
    <property type="nucleotide sequence ID" value="NZ_JACVHL010000002.1"/>
</dbReference>
<accession>A0A9Q3UC90</accession>
<dbReference type="AlphaFoldDB" id="A0A9Q3UC90"/>
<comment type="caution">
    <text evidence="2">The sequence shown here is derived from an EMBL/GenBank/DDBJ whole genome shotgun (WGS) entry which is preliminary data.</text>
</comment>
<proteinExistence type="predicted"/>
<dbReference type="InterPro" id="IPR015927">
    <property type="entry name" value="Peptidase_S24_S26A/B/C"/>
</dbReference>